<evidence type="ECO:0000313" key="2">
    <source>
        <dbReference type="Proteomes" id="UP000052022"/>
    </source>
</evidence>
<dbReference type="InterPro" id="IPR015943">
    <property type="entry name" value="WD40/YVTN_repeat-like_dom_sf"/>
</dbReference>
<dbReference type="RefSeq" id="WP_058289697.1">
    <property type="nucleotide sequence ID" value="NZ_CYSD01000021.1"/>
</dbReference>
<dbReference type="PANTHER" id="PTHR47197:SF3">
    <property type="entry name" value="DIHYDRO-HEME D1 DEHYDROGENASE"/>
    <property type="match status" value="1"/>
</dbReference>
<organism evidence="1 2">
    <name type="scientific">Tritonibacter multivorans</name>
    <dbReference type="NCBI Taxonomy" id="928856"/>
    <lineage>
        <taxon>Bacteria</taxon>
        <taxon>Pseudomonadati</taxon>
        <taxon>Pseudomonadota</taxon>
        <taxon>Alphaproteobacteria</taxon>
        <taxon>Rhodobacterales</taxon>
        <taxon>Paracoccaceae</taxon>
        <taxon>Tritonibacter</taxon>
    </lineage>
</organism>
<dbReference type="OrthoDB" id="145213at2"/>
<evidence type="ECO:0000313" key="1">
    <source>
        <dbReference type="EMBL" id="CUH77853.1"/>
    </source>
</evidence>
<dbReference type="AlphaFoldDB" id="A0A0P1G8Q6"/>
<dbReference type="InterPro" id="IPR011048">
    <property type="entry name" value="Haem_d1_sf"/>
</dbReference>
<keyword evidence="2" id="KW-1185">Reference proteome</keyword>
<dbReference type="InterPro" id="IPR051200">
    <property type="entry name" value="Host-pathogen_enzymatic-act"/>
</dbReference>
<gene>
    <name evidence="1" type="ORF">TRM7557_01616</name>
</gene>
<proteinExistence type="predicted"/>
<dbReference type="SUPFAM" id="SSF51004">
    <property type="entry name" value="C-terminal (heme d1) domain of cytochrome cd1-nitrite reductase"/>
    <property type="match status" value="1"/>
</dbReference>
<dbReference type="Proteomes" id="UP000052022">
    <property type="component" value="Unassembled WGS sequence"/>
</dbReference>
<name>A0A0P1G8Q6_9RHOB</name>
<accession>A0A0P1G8Q6</accession>
<dbReference type="EMBL" id="CYSD01000021">
    <property type="protein sequence ID" value="CUH77853.1"/>
    <property type="molecule type" value="Genomic_DNA"/>
</dbReference>
<dbReference type="PANTHER" id="PTHR47197">
    <property type="entry name" value="PROTEIN NIRF"/>
    <property type="match status" value="1"/>
</dbReference>
<dbReference type="Gene3D" id="2.130.10.10">
    <property type="entry name" value="YVTN repeat-like/Quinoprotein amine dehydrogenase"/>
    <property type="match status" value="2"/>
</dbReference>
<reference evidence="1 2" key="1">
    <citation type="submission" date="2015-09" db="EMBL/GenBank/DDBJ databases">
        <authorList>
            <consortium name="Swine Surveillance"/>
        </authorList>
    </citation>
    <scope>NUCLEOTIDE SEQUENCE [LARGE SCALE GENOMIC DNA]</scope>
    <source>
        <strain evidence="1 2">CECT 7557</strain>
    </source>
</reference>
<protein>
    <submittedName>
        <fullName evidence="1">PQQ-dependent catabolism-associated beta-propeller protein</fullName>
    </submittedName>
</protein>
<dbReference type="STRING" id="928856.SAMN04488049_10731"/>
<sequence length="320" mass="35823">MAQSMMLIEKCSHCVSWYDIETGALQGRLALPDYPHEFVVDADYHYAYVGHYGVQNSGIDGTDGRSVIVIDIRKQEIVHTYDLGEHARPHGIDLDGQGRLYVLSEWTGHLLVKENPRAFDQGWDHITPTGGVKSHLFAITNDGGTAYSMNLMSGDVTVFDPYDEGVAPVSIKTGEKPEGRCLREEAGILYTSQRISNTVAVIDTETLEIQRSFPTPDDPCRIYYDGKRNRLVTMNHFGGSFSVFDEATGEMLHEQKTPANPLALCIDDSCDYAYIAIDCEQVQRFNLDTFEVVQTFDTGKEPDVMVILPDGFSKYWEDLA</sequence>